<keyword evidence="2" id="KW-1133">Transmembrane helix</keyword>
<keyword evidence="2" id="KW-0812">Transmembrane</keyword>
<evidence type="ECO:0000256" key="1">
    <source>
        <dbReference type="SAM" id="MobiDB-lite"/>
    </source>
</evidence>
<name>A0A3N6SM10_9GAMM</name>
<dbReference type="Gene3D" id="2.60.200.20">
    <property type="match status" value="1"/>
</dbReference>
<dbReference type="Pfam" id="PF16697">
    <property type="entry name" value="Yop-YscD_cpl"/>
    <property type="match status" value="1"/>
</dbReference>
<organism evidence="4 5">
    <name type="scientific">Erwinia psidii</name>
    <dbReference type="NCBI Taxonomy" id="69224"/>
    <lineage>
        <taxon>Bacteria</taxon>
        <taxon>Pseudomonadati</taxon>
        <taxon>Pseudomonadota</taxon>
        <taxon>Gammaproteobacteria</taxon>
        <taxon>Enterobacterales</taxon>
        <taxon>Erwiniaceae</taxon>
        <taxon>Erwinia</taxon>
    </lineage>
</organism>
<comment type="caution">
    <text evidence="4">The sequence shown here is derived from an EMBL/GenBank/DDBJ whole genome shotgun (WGS) entry which is preliminary data.</text>
</comment>
<dbReference type="AlphaFoldDB" id="A0A3N6SM10"/>
<evidence type="ECO:0000313" key="4">
    <source>
        <dbReference type="EMBL" id="RQM39901.1"/>
    </source>
</evidence>
<reference evidence="4 5" key="1">
    <citation type="submission" date="2018-10" db="EMBL/GenBank/DDBJ databases">
        <title>Draft genome sequence for the type isolate of Erwinia psidii, agent causal of bacterial blight in guava (Psidium guajava) and wilt and die-back of Eucalyptus spp.</title>
        <authorList>
            <person name="Hermenegildo P.S."/>
            <person name="Santos S.A."/>
            <person name="Guimaraes L.M.S."/>
            <person name="Vidigal P.M.P."/>
            <person name="Pereira I.C."/>
            <person name="Badel J.L."/>
            <person name="Alfenas-Zerbini P."/>
            <person name="Ferreira M.A.S.V."/>
            <person name="Alfenas A.C."/>
        </authorList>
    </citation>
    <scope>NUCLEOTIDE SEQUENCE [LARGE SCALE GENOMIC DNA]</scope>
    <source>
        <strain evidence="4 5">IBSBF 435</strain>
    </source>
</reference>
<dbReference type="RefSeq" id="WP_124231351.1">
    <property type="nucleotide sequence ID" value="NZ_RHHM01000001.1"/>
</dbReference>
<evidence type="ECO:0000313" key="5">
    <source>
        <dbReference type="Proteomes" id="UP000279457"/>
    </source>
</evidence>
<feature type="domain" description="YscD cytoplasmic" evidence="3">
    <location>
        <begin position="6"/>
        <end position="96"/>
    </location>
</feature>
<keyword evidence="5" id="KW-1185">Reference proteome</keyword>
<keyword evidence="2" id="KW-0472">Membrane</keyword>
<dbReference type="CDD" id="cd00060">
    <property type="entry name" value="FHA"/>
    <property type="match status" value="1"/>
</dbReference>
<evidence type="ECO:0000256" key="2">
    <source>
        <dbReference type="SAM" id="Phobius"/>
    </source>
</evidence>
<dbReference type="InterPro" id="IPR032030">
    <property type="entry name" value="YscD_cytoplasmic_dom"/>
</dbReference>
<dbReference type="OrthoDB" id="9156149at2"/>
<dbReference type="InterPro" id="IPR008984">
    <property type="entry name" value="SMAD_FHA_dom_sf"/>
</dbReference>
<accession>A0A3N6SM10</accession>
<dbReference type="EMBL" id="RHHM01000001">
    <property type="protein sequence ID" value="RQM39901.1"/>
    <property type="molecule type" value="Genomic_DNA"/>
</dbReference>
<dbReference type="Proteomes" id="UP000279457">
    <property type="component" value="Unassembled WGS sequence"/>
</dbReference>
<proteinExistence type="predicted"/>
<sequence length="301" mass="34166">MPYELRVLTGLHRGALLPLSGTQWLIGSSSDADLTLYDPVIKENHCRINHTTTNWQVEGLQGPVLTEEGYRTDRIEDLTVGTPFSLDGIWLCIEEANSPWDEKENITQKKEENPVSAQNKENERRRRSPFPALICFFLALTAMVLAIFSSEEKVPPATQQADCIQPASRIYLESTQQVSNVLQQMFEEADLFSQLSIEIKDKGNITVSLDNENKLLESTHEVLSHFEKLYDSDVQIILNIIDTFPSLPFKVIQVVKGQSPYLVTEDGQYIFINDRLCGINFVAITDDKLIFEGKQKIEVSW</sequence>
<feature type="transmembrane region" description="Helical" evidence="2">
    <location>
        <begin position="130"/>
        <end position="148"/>
    </location>
</feature>
<dbReference type="SUPFAM" id="SSF49879">
    <property type="entry name" value="SMAD/FHA domain"/>
    <property type="match status" value="1"/>
</dbReference>
<protein>
    <submittedName>
        <fullName evidence="4">FHA domain-containing protein</fullName>
    </submittedName>
</protein>
<gene>
    <name evidence="4" type="ORF">EB241_00890</name>
</gene>
<feature type="region of interest" description="Disordered" evidence="1">
    <location>
        <begin position="103"/>
        <end position="124"/>
    </location>
</feature>
<evidence type="ECO:0000259" key="3">
    <source>
        <dbReference type="Pfam" id="PF16697"/>
    </source>
</evidence>
<feature type="compositionally biased region" description="Basic and acidic residues" evidence="1">
    <location>
        <begin position="103"/>
        <end position="113"/>
    </location>
</feature>